<comment type="caution">
    <text evidence="1">The sequence shown here is derived from an EMBL/GenBank/DDBJ whole genome shotgun (WGS) entry which is preliminary data.</text>
</comment>
<reference evidence="1" key="1">
    <citation type="submission" date="2022-06" db="EMBL/GenBank/DDBJ databases">
        <title>Limimaricola sediminis sp. nov., isolated from an intertidal sediment.</title>
        <authorList>
            <person name="Shao X."/>
        </authorList>
    </citation>
    <scope>NUCLEOTIDE SEQUENCE</scope>
    <source>
        <strain evidence="1">ASW11-118</strain>
    </source>
</reference>
<dbReference type="EMBL" id="JAMYXC010000155">
    <property type="protein sequence ID" value="MCP1168909.1"/>
    <property type="molecule type" value="Genomic_DNA"/>
</dbReference>
<evidence type="ECO:0000313" key="1">
    <source>
        <dbReference type="EMBL" id="MCP1168909.1"/>
    </source>
</evidence>
<dbReference type="Proteomes" id="UP001139477">
    <property type="component" value="Unassembled WGS sequence"/>
</dbReference>
<protein>
    <submittedName>
        <fullName evidence="1">Uncharacterized protein</fullName>
    </submittedName>
</protein>
<proteinExistence type="predicted"/>
<evidence type="ECO:0000313" key="2">
    <source>
        <dbReference type="Proteomes" id="UP001139477"/>
    </source>
</evidence>
<gene>
    <name evidence="1" type="ORF">NHG85_10295</name>
</gene>
<keyword evidence="2" id="KW-1185">Reference proteome</keyword>
<organism evidence="1 2">
    <name type="scientific">Limimaricola litoreus</name>
    <dbReference type="NCBI Taxonomy" id="2955316"/>
    <lineage>
        <taxon>Bacteria</taxon>
        <taxon>Pseudomonadati</taxon>
        <taxon>Pseudomonadota</taxon>
        <taxon>Alphaproteobacteria</taxon>
        <taxon>Rhodobacterales</taxon>
        <taxon>Paracoccaceae</taxon>
        <taxon>Limimaricola</taxon>
    </lineage>
</organism>
<sequence>MSKNEVTVFKDDLGRQFVRSRTCQFSLWHYPKHDVPWAIDASQLRSGKALGWGYRAELDEIFAGRAMYAEWPPVLFRFVRAHIAEAMLREGFSAHEATEVVKHMKDSEAEVVAYSKKLARLRKLTWTKLQ</sequence>
<name>A0A9X2FRV3_9RHOB</name>
<dbReference type="AlphaFoldDB" id="A0A9X2FRV3"/>
<accession>A0A9X2FRV3</accession>
<dbReference type="RefSeq" id="WP_253332111.1">
    <property type="nucleotide sequence ID" value="NZ_JAMYXC010000155.1"/>
</dbReference>